<feature type="domain" description="Core Histone H2A/H2B/H3" evidence="13">
    <location>
        <begin position="73"/>
        <end position="160"/>
    </location>
</feature>
<organism evidence="14 15">
    <name type="scientific">Gracilariopsis chorda</name>
    <dbReference type="NCBI Taxonomy" id="448386"/>
    <lineage>
        <taxon>Eukaryota</taxon>
        <taxon>Rhodophyta</taxon>
        <taxon>Florideophyceae</taxon>
        <taxon>Rhodymeniophycidae</taxon>
        <taxon>Gracilariales</taxon>
        <taxon>Gracilariaceae</taxon>
        <taxon>Gracilariopsis</taxon>
    </lineage>
</organism>
<keyword evidence="11" id="KW-0544">Nucleosome core</keyword>
<dbReference type="GO" id="GO:0046982">
    <property type="term" value="F:protein heterodimerization activity"/>
    <property type="evidence" value="ECO:0007669"/>
    <property type="project" value="InterPro"/>
</dbReference>
<dbReference type="GO" id="GO:0005634">
    <property type="term" value="C:nucleus"/>
    <property type="evidence" value="ECO:0007669"/>
    <property type="project" value="UniProtKB-SubCell"/>
</dbReference>
<dbReference type="PROSITE" id="PS00959">
    <property type="entry name" value="HISTONE_H3_2"/>
    <property type="match status" value="1"/>
</dbReference>
<keyword evidence="6" id="KW-0158">Chromosome</keyword>
<dbReference type="PANTHER" id="PTHR45810">
    <property type="entry name" value="HISTONE H3.2"/>
    <property type="match status" value="1"/>
</dbReference>
<keyword evidence="7" id="KW-0488">Methylation</keyword>
<gene>
    <name evidence="14" type="ORF">BWQ96_00804</name>
</gene>
<dbReference type="CDD" id="cd22911">
    <property type="entry name" value="HFD_H3"/>
    <property type="match status" value="1"/>
</dbReference>
<accession>A0A2V3J4X5</accession>
<feature type="compositionally biased region" description="Low complexity" evidence="12">
    <location>
        <begin position="1"/>
        <end position="22"/>
    </location>
</feature>
<dbReference type="Pfam" id="PF00125">
    <property type="entry name" value="Histone"/>
    <property type="match status" value="1"/>
</dbReference>
<feature type="region of interest" description="Disordered" evidence="12">
    <location>
        <begin position="1"/>
        <end position="72"/>
    </location>
</feature>
<keyword evidence="15" id="KW-1185">Reference proteome</keyword>
<evidence type="ECO:0000256" key="4">
    <source>
        <dbReference type="ARBA" id="ARBA00010343"/>
    </source>
</evidence>
<evidence type="ECO:0000313" key="14">
    <source>
        <dbReference type="EMBL" id="PXF49488.1"/>
    </source>
</evidence>
<keyword evidence="10" id="KW-0539">Nucleus</keyword>
<dbReference type="STRING" id="448386.A0A2V3J4X5"/>
<comment type="similarity">
    <text evidence="4">Belongs to the histone H3 family.</text>
</comment>
<dbReference type="Proteomes" id="UP000247409">
    <property type="component" value="Unassembled WGS sequence"/>
</dbReference>
<dbReference type="InterPro" id="IPR009072">
    <property type="entry name" value="Histone-fold"/>
</dbReference>
<evidence type="ECO:0000256" key="3">
    <source>
        <dbReference type="ARBA" id="ARBA00004286"/>
    </source>
</evidence>
<name>A0A2V3J4X5_9FLOR</name>
<keyword evidence="9" id="KW-0238">DNA-binding</keyword>
<keyword evidence="8" id="KW-0007">Acetylation</keyword>
<dbReference type="GO" id="GO:0000786">
    <property type="term" value="C:nucleosome"/>
    <property type="evidence" value="ECO:0007669"/>
    <property type="project" value="UniProtKB-KW"/>
</dbReference>
<dbReference type="GO" id="GO:0030527">
    <property type="term" value="F:structural constituent of chromatin"/>
    <property type="evidence" value="ECO:0007669"/>
    <property type="project" value="InterPro"/>
</dbReference>
<sequence>MATPRTPRSSRGGRSPRSPRTPASVGGPANRRTTRKTVPTRRTPSKGGPPPLTSAVSRRLKSPAATRPHRFRPGTRAIMEIRKYQRTTNLLIRRLPFARLVKEITQSFHHDLRWRVDAVEALQAAAESFVVSLMEDANLCAIHGKRVTIMPRDIHLARRIRGLSNDPANYL</sequence>
<proteinExistence type="inferred from homology"/>
<dbReference type="AlphaFoldDB" id="A0A2V3J4X5"/>
<evidence type="ECO:0000256" key="11">
    <source>
        <dbReference type="ARBA" id="ARBA00023269"/>
    </source>
</evidence>
<evidence type="ECO:0000256" key="8">
    <source>
        <dbReference type="ARBA" id="ARBA00022990"/>
    </source>
</evidence>
<evidence type="ECO:0000256" key="5">
    <source>
        <dbReference type="ARBA" id="ARBA00011538"/>
    </source>
</evidence>
<dbReference type="PRINTS" id="PR00622">
    <property type="entry name" value="HISTONEH3"/>
</dbReference>
<comment type="caution">
    <text evidence="14">The sequence shown here is derived from an EMBL/GenBank/DDBJ whole genome shotgun (WGS) entry which is preliminary data.</text>
</comment>
<comment type="function">
    <text evidence="1">Core component of nucleosome. Nucleosomes wrap and compact DNA into chromatin, limiting DNA accessibility to the cellular machineries which require DNA as a template. Histones thereby play a central role in transcription regulation, DNA repair, DNA replication and chromosomal stability. DNA accessibility is regulated via a complex set of post-translational modifications of histones, also called histone code, and nucleosome remodeling.</text>
</comment>
<evidence type="ECO:0000256" key="12">
    <source>
        <dbReference type="SAM" id="MobiDB-lite"/>
    </source>
</evidence>
<reference evidence="14 15" key="1">
    <citation type="journal article" date="2018" name="Mol. Biol. Evol.">
        <title>Analysis of the draft genome of the red seaweed Gracilariopsis chorda provides insights into genome size evolution in Rhodophyta.</title>
        <authorList>
            <person name="Lee J."/>
            <person name="Yang E.C."/>
            <person name="Graf L."/>
            <person name="Yang J.H."/>
            <person name="Qiu H."/>
            <person name="Zel Zion U."/>
            <person name="Chan C.X."/>
            <person name="Stephens T.G."/>
            <person name="Weber A.P.M."/>
            <person name="Boo G.H."/>
            <person name="Boo S.M."/>
            <person name="Kim K.M."/>
            <person name="Shin Y."/>
            <person name="Jung M."/>
            <person name="Lee S.J."/>
            <person name="Yim H.S."/>
            <person name="Lee J.H."/>
            <person name="Bhattacharya D."/>
            <person name="Yoon H.S."/>
        </authorList>
    </citation>
    <scope>NUCLEOTIDE SEQUENCE [LARGE SCALE GENOMIC DNA]</scope>
    <source>
        <strain evidence="14 15">SKKU-2015</strain>
        <tissue evidence="14">Whole body</tissue>
    </source>
</reference>
<dbReference type="SMART" id="SM00428">
    <property type="entry name" value="H3"/>
    <property type="match status" value="1"/>
</dbReference>
<evidence type="ECO:0000256" key="1">
    <source>
        <dbReference type="ARBA" id="ARBA00002001"/>
    </source>
</evidence>
<evidence type="ECO:0000256" key="2">
    <source>
        <dbReference type="ARBA" id="ARBA00004123"/>
    </source>
</evidence>
<dbReference type="PANTHER" id="PTHR45810:SF17">
    <property type="entry name" value="HISTONE H3-LIKE CENTROMERIC PROTEIN A"/>
    <property type="match status" value="1"/>
</dbReference>
<dbReference type="Gene3D" id="1.10.20.10">
    <property type="entry name" value="Histone, subunit A"/>
    <property type="match status" value="1"/>
</dbReference>
<dbReference type="InterPro" id="IPR007125">
    <property type="entry name" value="H2A/H2B/H3"/>
</dbReference>
<comment type="subunit">
    <text evidence="5">The nucleosome is a histone octamer containing two molecules each of H2A, H2B, H3 and H4 assembled in one H3-H4 heterotetramer and two H2A-H2B heterodimers. The octamer wraps approximately 147 bp of DNA.</text>
</comment>
<dbReference type="SUPFAM" id="SSF47113">
    <property type="entry name" value="Histone-fold"/>
    <property type="match status" value="1"/>
</dbReference>
<evidence type="ECO:0000313" key="15">
    <source>
        <dbReference type="Proteomes" id="UP000247409"/>
    </source>
</evidence>
<evidence type="ECO:0000256" key="9">
    <source>
        <dbReference type="ARBA" id="ARBA00023125"/>
    </source>
</evidence>
<comment type="subcellular location">
    <subcellularLocation>
        <location evidence="3">Chromosome</location>
    </subcellularLocation>
    <subcellularLocation>
        <location evidence="2">Nucleus</location>
    </subcellularLocation>
</comment>
<dbReference type="EMBL" id="NBIV01000005">
    <property type="protein sequence ID" value="PXF49488.1"/>
    <property type="molecule type" value="Genomic_DNA"/>
</dbReference>
<evidence type="ECO:0000256" key="10">
    <source>
        <dbReference type="ARBA" id="ARBA00023242"/>
    </source>
</evidence>
<evidence type="ECO:0000259" key="13">
    <source>
        <dbReference type="Pfam" id="PF00125"/>
    </source>
</evidence>
<dbReference type="GO" id="GO:0003677">
    <property type="term" value="F:DNA binding"/>
    <property type="evidence" value="ECO:0007669"/>
    <property type="project" value="UniProtKB-KW"/>
</dbReference>
<protein>
    <submittedName>
        <fullName evidence="14">Histone H3</fullName>
    </submittedName>
</protein>
<dbReference type="OrthoDB" id="842664at2759"/>
<evidence type="ECO:0000256" key="6">
    <source>
        <dbReference type="ARBA" id="ARBA00022454"/>
    </source>
</evidence>
<evidence type="ECO:0000256" key="7">
    <source>
        <dbReference type="ARBA" id="ARBA00022481"/>
    </source>
</evidence>
<dbReference type="InterPro" id="IPR000164">
    <property type="entry name" value="Histone_H3/CENP-A"/>
</dbReference>
<dbReference type="FunFam" id="1.10.20.10:FF:000096">
    <property type="entry name" value="Histone H3"/>
    <property type="match status" value="1"/>
</dbReference>